<organism evidence="1 2">
    <name type="scientific">Beauveria bassiana</name>
    <name type="common">White muscardine disease fungus</name>
    <name type="synonym">Tritirachium shiotae</name>
    <dbReference type="NCBI Taxonomy" id="176275"/>
    <lineage>
        <taxon>Eukaryota</taxon>
        <taxon>Fungi</taxon>
        <taxon>Dikarya</taxon>
        <taxon>Ascomycota</taxon>
        <taxon>Pezizomycotina</taxon>
        <taxon>Sordariomycetes</taxon>
        <taxon>Hypocreomycetidae</taxon>
        <taxon>Hypocreales</taxon>
        <taxon>Cordycipitaceae</taxon>
        <taxon>Beauveria</taxon>
    </lineage>
</organism>
<sequence length="91" mass="10095">MTYVTGAKNGSTVMPSALCFHTAIRDALSTASKFIYCNQQTYWQCYVYAHAIERYSVEIKYINRVGVAVVRIFGFLYCVTTTGASADDIAS</sequence>
<evidence type="ECO:0000313" key="2">
    <source>
        <dbReference type="Proteomes" id="UP000235728"/>
    </source>
</evidence>
<evidence type="ECO:0000313" key="1">
    <source>
        <dbReference type="EMBL" id="PMB67561.1"/>
    </source>
</evidence>
<gene>
    <name evidence="1" type="ORF">BM221_007231</name>
</gene>
<reference evidence="1 2" key="1">
    <citation type="journal article" date="2016" name="Appl. Microbiol. Biotechnol.">
        <title>Characterization of T-DNA insertion mutants with decreased virulence in the entomopathogenic fungus Beauveria bassiana JEF-007.</title>
        <authorList>
            <person name="Kim S."/>
            <person name="Lee S.J."/>
            <person name="Nai Y.S."/>
            <person name="Yu J.S."/>
            <person name="Lee M.R."/>
            <person name="Yang Y.T."/>
            <person name="Kim J.S."/>
        </authorList>
    </citation>
    <scope>NUCLEOTIDE SEQUENCE [LARGE SCALE GENOMIC DNA]</scope>
    <source>
        <strain evidence="1 2">JEF-007</strain>
    </source>
</reference>
<accession>A0A2N6NJU2</accession>
<comment type="caution">
    <text evidence="1">The sequence shown here is derived from an EMBL/GenBank/DDBJ whole genome shotgun (WGS) entry which is preliminary data.</text>
</comment>
<dbReference type="Proteomes" id="UP000235728">
    <property type="component" value="Unassembled WGS sequence"/>
</dbReference>
<name>A0A2N6NJU2_BEABA</name>
<dbReference type="AlphaFoldDB" id="A0A2N6NJU2"/>
<dbReference type="EMBL" id="MRVG01000007">
    <property type="protein sequence ID" value="PMB67561.1"/>
    <property type="molecule type" value="Genomic_DNA"/>
</dbReference>
<proteinExistence type="predicted"/>
<protein>
    <submittedName>
        <fullName evidence="1">Uncharacterized protein</fullName>
    </submittedName>
</protein>